<dbReference type="InterPro" id="IPR053144">
    <property type="entry name" value="Acetyltransferase_Butenolide"/>
</dbReference>
<dbReference type="eggNOG" id="COG0454">
    <property type="taxonomic scope" value="Bacteria"/>
</dbReference>
<dbReference type="OrthoDB" id="3216107at2"/>
<organism evidence="2 3">
    <name type="scientific">Gallaecimonas xiamenensis 3-C-1</name>
    <dbReference type="NCBI Taxonomy" id="745411"/>
    <lineage>
        <taxon>Bacteria</taxon>
        <taxon>Pseudomonadati</taxon>
        <taxon>Pseudomonadota</taxon>
        <taxon>Gammaproteobacteria</taxon>
        <taxon>Enterobacterales</taxon>
        <taxon>Gallaecimonadaceae</taxon>
        <taxon>Gallaecimonas</taxon>
    </lineage>
</organism>
<dbReference type="Gene3D" id="3.40.630.30">
    <property type="match status" value="1"/>
</dbReference>
<feature type="domain" description="N-acetyltransferase" evidence="1">
    <location>
        <begin position="7"/>
        <end position="139"/>
    </location>
</feature>
<evidence type="ECO:0000259" key="1">
    <source>
        <dbReference type="PROSITE" id="PS51186"/>
    </source>
</evidence>
<comment type="caution">
    <text evidence="2">The sequence shown here is derived from an EMBL/GenBank/DDBJ whole genome shotgun (WGS) entry which is preliminary data.</text>
</comment>
<dbReference type="CDD" id="cd04301">
    <property type="entry name" value="NAT_SF"/>
    <property type="match status" value="1"/>
</dbReference>
<gene>
    <name evidence="2" type="ORF">B3C1_14530</name>
</gene>
<name>K2J4S2_9GAMM</name>
<accession>K2J4S2</accession>
<protein>
    <submittedName>
        <fullName evidence="2">Acetyltransferase</fullName>
    </submittedName>
</protein>
<evidence type="ECO:0000313" key="2">
    <source>
        <dbReference type="EMBL" id="EKE69912.1"/>
    </source>
</evidence>
<dbReference type="InterPro" id="IPR000182">
    <property type="entry name" value="GNAT_dom"/>
</dbReference>
<proteinExistence type="predicted"/>
<dbReference type="PATRIC" id="fig|745411.4.peg.2857"/>
<dbReference type="STRING" id="745411.B3C1_14530"/>
<keyword evidence="3" id="KW-1185">Reference proteome</keyword>
<dbReference type="SUPFAM" id="SSF55729">
    <property type="entry name" value="Acyl-CoA N-acyltransferases (Nat)"/>
    <property type="match status" value="1"/>
</dbReference>
<reference evidence="2 3" key="1">
    <citation type="journal article" date="2012" name="J. Bacteriol.">
        <title>Genome Sequence of Gallaecimonas xiamenensis Type Strain 3-C-1.</title>
        <authorList>
            <person name="Lai Q."/>
            <person name="Wang L."/>
            <person name="Wang W."/>
            <person name="Shao Z."/>
        </authorList>
    </citation>
    <scope>NUCLEOTIDE SEQUENCE [LARGE SCALE GENOMIC DNA]</scope>
    <source>
        <strain evidence="2 3">3-C-1</strain>
    </source>
</reference>
<dbReference type="PROSITE" id="PS51186">
    <property type="entry name" value="GNAT"/>
    <property type="match status" value="1"/>
</dbReference>
<dbReference type="GO" id="GO:0016747">
    <property type="term" value="F:acyltransferase activity, transferring groups other than amino-acyl groups"/>
    <property type="evidence" value="ECO:0007669"/>
    <property type="project" value="InterPro"/>
</dbReference>
<dbReference type="RefSeq" id="WP_008485744.1">
    <property type="nucleotide sequence ID" value="NZ_AMRI01000022.1"/>
</dbReference>
<dbReference type="Proteomes" id="UP000006755">
    <property type="component" value="Unassembled WGS sequence"/>
</dbReference>
<evidence type="ECO:0000313" key="3">
    <source>
        <dbReference type="Proteomes" id="UP000006755"/>
    </source>
</evidence>
<dbReference type="PANTHER" id="PTHR43233">
    <property type="entry name" value="FAMILY N-ACETYLTRANSFERASE, PUTATIVE (AFU_ORTHOLOGUE AFUA_6G03350)-RELATED"/>
    <property type="match status" value="1"/>
</dbReference>
<dbReference type="Pfam" id="PF13508">
    <property type="entry name" value="Acetyltransf_7"/>
    <property type="match status" value="1"/>
</dbReference>
<dbReference type="InterPro" id="IPR016181">
    <property type="entry name" value="Acyl_CoA_acyltransferase"/>
</dbReference>
<keyword evidence="2" id="KW-0808">Transferase</keyword>
<dbReference type="PANTHER" id="PTHR43233:SF1">
    <property type="entry name" value="FAMILY N-ACETYLTRANSFERASE, PUTATIVE (AFU_ORTHOLOGUE AFUA_6G03350)-RELATED"/>
    <property type="match status" value="1"/>
</dbReference>
<sequence length="154" mass="17245">MESYQGDIILSDDPGRQQLAVIHGYLTQSYWAKGISQGQVAKAMAGSYCFGLFHGDQQIGFGRLITDRASFAYLADVFVLAPYQGQGLARWMLQSVFAQQWCQGLRRILLVTRDAQGLYRQLGFVPPANPEGLMELHKPGIYQENCMHTIKENA</sequence>
<dbReference type="AlphaFoldDB" id="K2J4S2"/>
<dbReference type="EMBL" id="AMRI01000022">
    <property type="protein sequence ID" value="EKE69912.1"/>
    <property type="molecule type" value="Genomic_DNA"/>
</dbReference>